<keyword evidence="12" id="KW-1185">Reference proteome</keyword>
<keyword evidence="7" id="KW-0378">Hydrolase</keyword>
<dbReference type="GO" id="GO:0006508">
    <property type="term" value="P:proteolysis"/>
    <property type="evidence" value="ECO:0007669"/>
    <property type="project" value="InterPro"/>
</dbReference>
<comment type="similarity">
    <text evidence="3">Belongs to the peptidase S9C family.</text>
</comment>
<dbReference type="GO" id="GO:0008242">
    <property type="term" value="F:omega peptidase activity"/>
    <property type="evidence" value="ECO:0007669"/>
    <property type="project" value="UniProtKB-EC"/>
</dbReference>
<dbReference type="PANTHER" id="PTHR42776:SF4">
    <property type="entry name" value="ACYLAMINO-ACID-RELEASING ENZYME"/>
    <property type="match status" value="1"/>
</dbReference>
<dbReference type="InterPro" id="IPR029058">
    <property type="entry name" value="AB_hydrolase_fold"/>
</dbReference>
<dbReference type="InterPro" id="IPR045550">
    <property type="entry name" value="AARE_N"/>
</dbReference>
<reference evidence="11" key="1">
    <citation type="submission" date="2022-01" db="EMBL/GenBank/DDBJ databases">
        <authorList>
            <person name="King R."/>
        </authorList>
    </citation>
    <scope>NUCLEOTIDE SEQUENCE</scope>
</reference>
<evidence type="ECO:0000256" key="8">
    <source>
        <dbReference type="SAM" id="MobiDB-lite"/>
    </source>
</evidence>
<comment type="catalytic activity">
    <reaction evidence="1">
        <text>Cleavage of an N-acetyl or N-formyl amino acid from the N-terminus of a polypeptide.</text>
        <dbReference type="EC" id="3.4.19.1"/>
    </reaction>
</comment>
<evidence type="ECO:0000259" key="9">
    <source>
        <dbReference type="Pfam" id="PF00326"/>
    </source>
</evidence>
<dbReference type="InterPro" id="IPR001375">
    <property type="entry name" value="Peptidase_S9_cat"/>
</dbReference>
<feature type="domain" description="Peptidase S9 prolyl oligopeptidase catalytic" evidence="9">
    <location>
        <begin position="493"/>
        <end position="699"/>
    </location>
</feature>
<evidence type="ECO:0000259" key="10">
    <source>
        <dbReference type="Pfam" id="PF19283"/>
    </source>
</evidence>
<dbReference type="PANTHER" id="PTHR42776">
    <property type="entry name" value="SERINE PEPTIDASE S9 FAMILY MEMBER"/>
    <property type="match status" value="1"/>
</dbReference>
<dbReference type="Pfam" id="PF00326">
    <property type="entry name" value="Peptidase_S9"/>
    <property type="match status" value="1"/>
</dbReference>
<evidence type="ECO:0000256" key="2">
    <source>
        <dbReference type="ARBA" id="ARBA00004496"/>
    </source>
</evidence>
<gene>
    <name evidence="11" type="ORF">PHYEVI_LOCUS8435</name>
</gene>
<proteinExistence type="inferred from homology"/>
<feature type="domain" description="Acylamino-acid-releasing enzyme N-terminal" evidence="10">
    <location>
        <begin position="63"/>
        <end position="425"/>
    </location>
</feature>
<dbReference type="Pfam" id="PF19283">
    <property type="entry name" value="APEH_N"/>
    <property type="match status" value="1"/>
</dbReference>
<comment type="subcellular location">
    <subcellularLocation>
        <location evidence="2">Cytoplasm</location>
    </subcellularLocation>
</comment>
<evidence type="ECO:0000256" key="4">
    <source>
        <dbReference type="ARBA" id="ARBA00011881"/>
    </source>
</evidence>
<keyword evidence="6" id="KW-0963">Cytoplasm</keyword>
<organism evidence="11 12">
    <name type="scientific">Phyllotreta striolata</name>
    <name type="common">Striped flea beetle</name>
    <name type="synonym">Crioceris striolata</name>
    <dbReference type="NCBI Taxonomy" id="444603"/>
    <lineage>
        <taxon>Eukaryota</taxon>
        <taxon>Metazoa</taxon>
        <taxon>Ecdysozoa</taxon>
        <taxon>Arthropoda</taxon>
        <taxon>Hexapoda</taxon>
        <taxon>Insecta</taxon>
        <taxon>Pterygota</taxon>
        <taxon>Neoptera</taxon>
        <taxon>Endopterygota</taxon>
        <taxon>Coleoptera</taxon>
        <taxon>Polyphaga</taxon>
        <taxon>Cucujiformia</taxon>
        <taxon>Chrysomeloidea</taxon>
        <taxon>Chrysomelidae</taxon>
        <taxon>Galerucinae</taxon>
        <taxon>Alticini</taxon>
        <taxon>Phyllotreta</taxon>
    </lineage>
</organism>
<protein>
    <recommendedName>
        <fullName evidence="5">acylaminoacyl-peptidase</fullName>
        <ecNumber evidence="5">3.4.19.1</ecNumber>
    </recommendedName>
</protein>
<dbReference type="Proteomes" id="UP001153712">
    <property type="component" value="Chromosome 5"/>
</dbReference>
<sequence>MTTKADKFVKTYKTLSQIPALVGGYIRSNGIVNTNWTQRNLEKGKNTEFTRDFFTNNCEKVAESLPFEVSNELISRISKSEKYRAVLKDFDNKQFLEVWQGHNLKRSVDLNTLDVHGSVYADGELSSFEWSPDETKLLYVAEKKRPKSEPFYKRKGNIGAGDGNGDEPKPKGEEHLFIQDWGEQLVGKKSSIIAQYDVENDTVEILKGVPEDVFVAQPKYSPDGSHIVGVAYQVEPRKLGLIYCSNRPSTIFRLDFNGNFVGLPLKDVAVKSPIFSTNGEFVLWLQRKSGGPHACCMQLVKANAPLNENTCGTVVVDIVGSEKQIEGGKQFYGLYNTGFIRRPWASQNRLIVNTNQKYTLNSYVIDINSGSITQLESGADSMRVVDVSDDTVLAVKRNFLKPDEVILGKLPQPGNESGINWSNLTTSEIVPSLRNSRIDYIDLKAPTGEMRDFNAIYIGPKSGDNKSVPLLVCPHGGPHSAYANFLYLEETMYLTHGFAMLLVNFRGSLGSGQKSVEYLPGKIGVSDVEDCIQATDAALGRYPWLNPDKLALTGGSHGGFLVAHLSGQYPDKFKSVVSRNPVIDVASMSISSDIPDWTYAEAGKEYSQKGEVDEGLFAFLRKVSPILHAHKVKAPTLLQIGSKDLRVPSHQGIEFYYRLKANGVKTRLNLYEDNHPLGSVPNEFDNIINSMLWIEEHLNIDI</sequence>
<evidence type="ECO:0000313" key="11">
    <source>
        <dbReference type="EMBL" id="CAG9862113.1"/>
    </source>
</evidence>
<dbReference type="AlphaFoldDB" id="A0A9N9XQK6"/>
<dbReference type="GO" id="GO:0004252">
    <property type="term" value="F:serine-type endopeptidase activity"/>
    <property type="evidence" value="ECO:0007669"/>
    <property type="project" value="TreeGrafter"/>
</dbReference>
<dbReference type="EC" id="3.4.19.1" evidence="5"/>
<name>A0A9N9XQK6_PHYSR</name>
<accession>A0A9N9XQK6</accession>
<dbReference type="OrthoDB" id="416344at2759"/>
<evidence type="ECO:0000256" key="1">
    <source>
        <dbReference type="ARBA" id="ARBA00000721"/>
    </source>
</evidence>
<dbReference type="GO" id="GO:0005737">
    <property type="term" value="C:cytoplasm"/>
    <property type="evidence" value="ECO:0007669"/>
    <property type="project" value="UniProtKB-SubCell"/>
</dbReference>
<dbReference type="SUPFAM" id="SSF53474">
    <property type="entry name" value="alpha/beta-Hydrolases"/>
    <property type="match status" value="1"/>
</dbReference>
<comment type="subunit">
    <text evidence="4">Homotetramer.</text>
</comment>
<evidence type="ECO:0000256" key="5">
    <source>
        <dbReference type="ARBA" id="ARBA00012917"/>
    </source>
</evidence>
<evidence type="ECO:0000313" key="12">
    <source>
        <dbReference type="Proteomes" id="UP001153712"/>
    </source>
</evidence>
<evidence type="ECO:0000256" key="6">
    <source>
        <dbReference type="ARBA" id="ARBA00022490"/>
    </source>
</evidence>
<dbReference type="EMBL" id="OU900098">
    <property type="protein sequence ID" value="CAG9862113.1"/>
    <property type="molecule type" value="Genomic_DNA"/>
</dbReference>
<evidence type="ECO:0000256" key="7">
    <source>
        <dbReference type="ARBA" id="ARBA00022801"/>
    </source>
</evidence>
<feature type="region of interest" description="Disordered" evidence="8">
    <location>
        <begin position="151"/>
        <end position="173"/>
    </location>
</feature>
<evidence type="ECO:0000256" key="3">
    <source>
        <dbReference type="ARBA" id="ARBA00010040"/>
    </source>
</evidence>
<dbReference type="SUPFAM" id="SSF82171">
    <property type="entry name" value="DPP6 N-terminal domain-like"/>
    <property type="match status" value="1"/>
</dbReference>
<dbReference type="Gene3D" id="3.40.50.1820">
    <property type="entry name" value="alpha/beta hydrolase"/>
    <property type="match status" value="1"/>
</dbReference>